<accession>B8AJ65</accession>
<keyword evidence="2" id="KW-0812">Transmembrane</keyword>
<keyword evidence="2" id="KW-0472">Membrane</keyword>
<name>B8AJ65_ORYSI</name>
<evidence type="ECO:0000256" key="1">
    <source>
        <dbReference type="SAM" id="MobiDB-lite"/>
    </source>
</evidence>
<feature type="transmembrane region" description="Helical" evidence="2">
    <location>
        <begin position="310"/>
        <end position="332"/>
    </location>
</feature>
<feature type="region of interest" description="Disordered" evidence="1">
    <location>
        <begin position="1"/>
        <end position="32"/>
    </location>
</feature>
<evidence type="ECO:0000256" key="2">
    <source>
        <dbReference type="SAM" id="Phobius"/>
    </source>
</evidence>
<dbReference type="Pfam" id="PF13962">
    <property type="entry name" value="PGG"/>
    <property type="match status" value="2"/>
</dbReference>
<feature type="compositionally biased region" description="Low complexity" evidence="1">
    <location>
        <begin position="8"/>
        <end position="31"/>
    </location>
</feature>
<feature type="transmembrane region" description="Helical" evidence="2">
    <location>
        <begin position="198"/>
        <end position="215"/>
    </location>
</feature>
<dbReference type="HOGENOM" id="CLU_742682_0_0_1"/>
<keyword evidence="5" id="KW-1185">Reference proteome</keyword>
<reference evidence="4 5" key="1">
    <citation type="journal article" date="2005" name="PLoS Biol.">
        <title>The genomes of Oryza sativa: a history of duplications.</title>
        <authorList>
            <person name="Yu J."/>
            <person name="Wang J."/>
            <person name="Lin W."/>
            <person name="Li S."/>
            <person name="Li H."/>
            <person name="Zhou J."/>
            <person name="Ni P."/>
            <person name="Dong W."/>
            <person name="Hu S."/>
            <person name="Zeng C."/>
            <person name="Zhang J."/>
            <person name="Zhang Y."/>
            <person name="Li R."/>
            <person name="Xu Z."/>
            <person name="Li S."/>
            <person name="Li X."/>
            <person name="Zheng H."/>
            <person name="Cong L."/>
            <person name="Lin L."/>
            <person name="Yin J."/>
            <person name="Geng J."/>
            <person name="Li G."/>
            <person name="Shi J."/>
            <person name="Liu J."/>
            <person name="Lv H."/>
            <person name="Li J."/>
            <person name="Wang J."/>
            <person name="Deng Y."/>
            <person name="Ran L."/>
            <person name="Shi X."/>
            <person name="Wang X."/>
            <person name="Wu Q."/>
            <person name="Li C."/>
            <person name="Ren X."/>
            <person name="Wang J."/>
            <person name="Wang X."/>
            <person name="Li D."/>
            <person name="Liu D."/>
            <person name="Zhang X."/>
            <person name="Ji Z."/>
            <person name="Zhao W."/>
            <person name="Sun Y."/>
            <person name="Zhang Z."/>
            <person name="Bao J."/>
            <person name="Han Y."/>
            <person name="Dong L."/>
            <person name="Ji J."/>
            <person name="Chen P."/>
            <person name="Wu S."/>
            <person name="Liu J."/>
            <person name="Xiao Y."/>
            <person name="Bu D."/>
            <person name="Tan J."/>
            <person name="Yang L."/>
            <person name="Ye C."/>
            <person name="Zhang J."/>
            <person name="Xu J."/>
            <person name="Zhou Y."/>
            <person name="Yu Y."/>
            <person name="Zhang B."/>
            <person name="Zhuang S."/>
            <person name="Wei H."/>
            <person name="Liu B."/>
            <person name="Lei M."/>
            <person name="Yu H."/>
            <person name="Li Y."/>
            <person name="Xu H."/>
            <person name="Wei S."/>
            <person name="He X."/>
            <person name="Fang L."/>
            <person name="Zhang Z."/>
            <person name="Zhang Y."/>
            <person name="Huang X."/>
            <person name="Su Z."/>
            <person name="Tong W."/>
            <person name="Li J."/>
            <person name="Tong Z."/>
            <person name="Li S."/>
            <person name="Ye J."/>
            <person name="Wang L."/>
            <person name="Fang L."/>
            <person name="Lei T."/>
            <person name="Chen C."/>
            <person name="Chen H."/>
            <person name="Xu Z."/>
            <person name="Li H."/>
            <person name="Huang H."/>
            <person name="Zhang F."/>
            <person name="Xu H."/>
            <person name="Li N."/>
            <person name="Zhao C."/>
            <person name="Li S."/>
            <person name="Dong L."/>
            <person name="Huang Y."/>
            <person name="Li L."/>
            <person name="Xi Y."/>
            <person name="Qi Q."/>
            <person name="Li W."/>
            <person name="Zhang B."/>
            <person name="Hu W."/>
            <person name="Zhang Y."/>
            <person name="Tian X."/>
            <person name="Jiao Y."/>
            <person name="Liang X."/>
            <person name="Jin J."/>
            <person name="Gao L."/>
            <person name="Zheng W."/>
            <person name="Hao B."/>
            <person name="Liu S."/>
            <person name="Wang W."/>
            <person name="Yuan L."/>
            <person name="Cao M."/>
            <person name="McDermott J."/>
            <person name="Samudrala R."/>
            <person name="Wang J."/>
            <person name="Wong G.K."/>
            <person name="Yang H."/>
        </authorList>
    </citation>
    <scope>NUCLEOTIDE SEQUENCE [LARGE SCALE GENOMIC DNA]</scope>
    <source>
        <strain evidence="5">cv. 93-11</strain>
    </source>
</reference>
<dbReference type="PANTHER" id="PTHR24177:SF45">
    <property type="entry name" value="OS06G0294000 PROTEIN"/>
    <property type="match status" value="1"/>
</dbReference>
<feature type="domain" description="PGG" evidence="3">
    <location>
        <begin position="134"/>
        <end position="219"/>
    </location>
</feature>
<proteinExistence type="predicted"/>
<feature type="transmembrane region" description="Helical" evidence="2">
    <location>
        <begin position="227"/>
        <end position="252"/>
    </location>
</feature>
<dbReference type="Proteomes" id="UP000007015">
    <property type="component" value="Chromosome 2"/>
</dbReference>
<dbReference type="Gramene" id="BGIOSGA005560-TA">
    <property type="protein sequence ID" value="BGIOSGA005560-PA"/>
    <property type="gene ID" value="BGIOSGA005560"/>
</dbReference>
<dbReference type="STRING" id="39946.B8AJ65"/>
<keyword evidence="2" id="KW-1133">Transmembrane helix</keyword>
<feature type="domain" description="PGG" evidence="3">
    <location>
        <begin position="38"/>
        <end position="113"/>
    </location>
</feature>
<sequence length="373" mass="40129">MAAPAVAGGSSQQNLTSSSGSSDDKQPSSSSPMECQLKKYLVLLATLVATVTYAAGLNPPGGSWLEDGGGGGRWQLAGDAILQDTNYWRYIVFYWFNAISFAASLVVSLLFLLLHKGRPPPAPGDQAAHAHPGAGLNPPGGFWRSTEAAGDPVLPGLHPIRYKFFFFSNAISFIASLLAITFNVYYEKLDLKRIKFPLYGLTVTAILGLGGAYAAGSCRDSRHTGYVLGLIVPVLVCIFLQWFLVGSNAISLPFGTRGSKQYNNDLDKPCELIQLLAILAAIAAYQIHLEASGQTMGLATVMTKGDEHKLPLWPMHTAMLLDMLALLGAYAAGSTRNWCTFKDAILLLLPVLGFVVILFFWKKGGEEKHDGSK</sequence>
<dbReference type="InterPro" id="IPR026961">
    <property type="entry name" value="PGG_dom"/>
</dbReference>
<feature type="transmembrane region" description="Helical" evidence="2">
    <location>
        <begin position="92"/>
        <end position="114"/>
    </location>
</feature>
<evidence type="ECO:0000313" key="4">
    <source>
        <dbReference type="EMBL" id="EEC74052.1"/>
    </source>
</evidence>
<protein>
    <recommendedName>
        <fullName evidence="3">PGG domain-containing protein</fullName>
    </recommendedName>
</protein>
<gene>
    <name evidence="4" type="ORF">OsI_09049</name>
</gene>
<feature type="transmembrane region" description="Helical" evidence="2">
    <location>
        <begin position="40"/>
        <end position="57"/>
    </location>
</feature>
<evidence type="ECO:0000313" key="5">
    <source>
        <dbReference type="Proteomes" id="UP000007015"/>
    </source>
</evidence>
<feature type="transmembrane region" description="Helical" evidence="2">
    <location>
        <begin position="164"/>
        <end position="186"/>
    </location>
</feature>
<dbReference type="EMBL" id="CM000127">
    <property type="protein sequence ID" value="EEC74052.1"/>
    <property type="molecule type" value="Genomic_DNA"/>
</dbReference>
<dbReference type="AlphaFoldDB" id="B8AJ65"/>
<feature type="transmembrane region" description="Helical" evidence="2">
    <location>
        <begin position="344"/>
        <end position="361"/>
    </location>
</feature>
<evidence type="ECO:0000259" key="3">
    <source>
        <dbReference type="Pfam" id="PF13962"/>
    </source>
</evidence>
<dbReference type="PANTHER" id="PTHR24177">
    <property type="entry name" value="CASKIN"/>
    <property type="match status" value="1"/>
</dbReference>
<dbReference type="GO" id="GO:0016020">
    <property type="term" value="C:membrane"/>
    <property type="evidence" value="ECO:0007669"/>
    <property type="project" value="TreeGrafter"/>
</dbReference>
<organism evidence="4 5">
    <name type="scientific">Oryza sativa subsp. indica</name>
    <name type="common">Rice</name>
    <dbReference type="NCBI Taxonomy" id="39946"/>
    <lineage>
        <taxon>Eukaryota</taxon>
        <taxon>Viridiplantae</taxon>
        <taxon>Streptophyta</taxon>
        <taxon>Embryophyta</taxon>
        <taxon>Tracheophyta</taxon>
        <taxon>Spermatophyta</taxon>
        <taxon>Magnoliopsida</taxon>
        <taxon>Liliopsida</taxon>
        <taxon>Poales</taxon>
        <taxon>Poaceae</taxon>
        <taxon>BOP clade</taxon>
        <taxon>Oryzoideae</taxon>
        <taxon>Oryzeae</taxon>
        <taxon>Oryzinae</taxon>
        <taxon>Oryza</taxon>
        <taxon>Oryza sativa</taxon>
    </lineage>
</organism>